<gene>
    <name evidence="2" type="ORF">TOT_040000018</name>
</gene>
<dbReference type="VEuPathDB" id="PiroplasmaDB:TOT_040000018"/>
<evidence type="ECO:0000256" key="1">
    <source>
        <dbReference type="SAM" id="Phobius"/>
    </source>
</evidence>
<evidence type="ECO:0000313" key="2">
    <source>
        <dbReference type="EMBL" id="BAM41637.1"/>
    </source>
</evidence>
<protein>
    <submittedName>
        <fullName evidence="2">Uncharacterized protein</fullName>
    </submittedName>
</protein>
<evidence type="ECO:0000313" key="3">
    <source>
        <dbReference type="Proteomes" id="UP000003786"/>
    </source>
</evidence>
<feature type="transmembrane region" description="Helical" evidence="1">
    <location>
        <begin position="15"/>
        <end position="33"/>
    </location>
</feature>
<accession>J4CDS2</accession>
<dbReference type="Proteomes" id="UP000003786">
    <property type="component" value="Chromosome 4"/>
</dbReference>
<dbReference type="RefSeq" id="XP_009691938.1">
    <property type="nucleotide sequence ID" value="XM_009693643.1"/>
</dbReference>
<dbReference type="EMBL" id="AP011949">
    <property type="protein sequence ID" value="BAM41637.1"/>
    <property type="molecule type" value="Genomic_DNA"/>
</dbReference>
<reference evidence="2 3" key="1">
    <citation type="journal article" date="2012" name="MBio">
        <title>Comparative genome analysis of three eukaryotic parasites with differing abilities to transform leukocytes reveals key mediators of Theileria-induced leukocyte transformation.</title>
        <authorList>
            <person name="Hayashida K."/>
            <person name="Hara Y."/>
            <person name="Abe T."/>
            <person name="Yamasaki C."/>
            <person name="Toyoda A."/>
            <person name="Kosuge T."/>
            <person name="Suzuki Y."/>
            <person name="Sato Y."/>
            <person name="Kawashima S."/>
            <person name="Katayama T."/>
            <person name="Wakaguri H."/>
            <person name="Inoue N."/>
            <person name="Homma K."/>
            <person name="Tada-Umezaki M."/>
            <person name="Yagi Y."/>
            <person name="Fujii Y."/>
            <person name="Habara T."/>
            <person name="Kanehisa M."/>
            <person name="Watanabe H."/>
            <person name="Ito K."/>
            <person name="Gojobori T."/>
            <person name="Sugawara H."/>
            <person name="Imanishi T."/>
            <person name="Weir W."/>
            <person name="Gardner M."/>
            <person name="Pain A."/>
            <person name="Shiels B."/>
            <person name="Hattori M."/>
            <person name="Nene V."/>
            <person name="Sugimoto C."/>
        </authorList>
    </citation>
    <scope>NUCLEOTIDE SEQUENCE [LARGE SCALE GENOMIC DNA]</scope>
    <source>
        <strain evidence="2 3">Shintoku</strain>
    </source>
</reference>
<keyword evidence="1" id="KW-1133">Transmembrane helix</keyword>
<dbReference type="GeneID" id="20716123"/>
<keyword evidence="3" id="KW-1185">Reference proteome</keyword>
<name>J4CDS2_THEOR</name>
<keyword evidence="1" id="KW-0472">Membrane</keyword>
<dbReference type="AlphaFoldDB" id="J4CDS2"/>
<keyword evidence="1" id="KW-0812">Transmembrane</keyword>
<sequence length="54" mass="6217">MTTVTEFFTLIAKFLVSWVTLMYLCIPCSFIVLEHNNYGQLMCDAIVAKYATVY</sequence>
<dbReference type="KEGG" id="tot:TOT_040000018"/>
<proteinExistence type="predicted"/>
<organism evidence="2 3">
    <name type="scientific">Theileria orientalis strain Shintoku</name>
    <dbReference type="NCBI Taxonomy" id="869250"/>
    <lineage>
        <taxon>Eukaryota</taxon>
        <taxon>Sar</taxon>
        <taxon>Alveolata</taxon>
        <taxon>Apicomplexa</taxon>
        <taxon>Aconoidasida</taxon>
        <taxon>Piroplasmida</taxon>
        <taxon>Theileriidae</taxon>
        <taxon>Theileria</taxon>
    </lineage>
</organism>